<dbReference type="PANTHER" id="PTHR30349">
    <property type="entry name" value="PHAGE INTEGRASE-RELATED"/>
    <property type="match status" value="1"/>
</dbReference>
<keyword evidence="2" id="KW-0229">DNA integration</keyword>
<dbReference type="Pfam" id="PF00589">
    <property type="entry name" value="Phage_integrase"/>
    <property type="match status" value="1"/>
</dbReference>
<protein>
    <submittedName>
        <fullName evidence="8">Recombinase</fullName>
    </submittedName>
</protein>
<keyword evidence="9" id="KW-1185">Reference proteome</keyword>
<dbReference type="PROSITE" id="PS51898">
    <property type="entry name" value="TYR_RECOMBINASE"/>
    <property type="match status" value="1"/>
</dbReference>
<dbReference type="InterPro" id="IPR013762">
    <property type="entry name" value="Integrase-like_cat_sf"/>
</dbReference>
<evidence type="ECO:0000256" key="3">
    <source>
        <dbReference type="ARBA" id="ARBA00023125"/>
    </source>
</evidence>
<organism evidence="8 9">
    <name type="scientific">Lysinibacillus odysseyi 34hs-1 = NBRC 100172</name>
    <dbReference type="NCBI Taxonomy" id="1220589"/>
    <lineage>
        <taxon>Bacteria</taxon>
        <taxon>Bacillati</taxon>
        <taxon>Bacillota</taxon>
        <taxon>Bacilli</taxon>
        <taxon>Bacillales</taxon>
        <taxon>Bacillaceae</taxon>
        <taxon>Lysinibacillus</taxon>
    </lineage>
</organism>
<dbReference type="InterPro" id="IPR050090">
    <property type="entry name" value="Tyrosine_recombinase_XerCD"/>
</dbReference>
<feature type="domain" description="Core-binding (CB)" evidence="7">
    <location>
        <begin position="2"/>
        <end position="89"/>
    </location>
</feature>
<dbReference type="Gene3D" id="1.10.150.130">
    <property type="match status" value="1"/>
</dbReference>
<dbReference type="RefSeq" id="WP_036151357.1">
    <property type="nucleotide sequence ID" value="NZ_AVCX01000016.1"/>
</dbReference>
<reference evidence="8 9" key="1">
    <citation type="submission" date="2014-02" db="EMBL/GenBank/DDBJ databases">
        <title>Draft genome sequence of Lysinibacillus odysseyi NBRC 100172.</title>
        <authorList>
            <person name="Zhang F."/>
            <person name="Wang G."/>
            <person name="Zhang L."/>
        </authorList>
    </citation>
    <scope>NUCLEOTIDE SEQUENCE [LARGE SCALE GENOMIC DNA]</scope>
    <source>
        <strain evidence="8 9">NBRC 100172</strain>
    </source>
</reference>
<dbReference type="InterPro" id="IPR004107">
    <property type="entry name" value="Integrase_SAM-like_N"/>
</dbReference>
<dbReference type="InterPro" id="IPR010998">
    <property type="entry name" value="Integrase_recombinase_N"/>
</dbReference>
<dbReference type="PANTHER" id="PTHR30349:SF41">
    <property type="entry name" value="INTEGRASE_RECOMBINASE PROTEIN MJ0367-RELATED"/>
    <property type="match status" value="1"/>
</dbReference>
<dbReference type="STRING" id="1220589.CD32_03705"/>
<proteinExistence type="inferred from homology"/>
<feature type="domain" description="Tyr recombinase" evidence="6">
    <location>
        <begin position="112"/>
        <end position="298"/>
    </location>
</feature>
<dbReference type="InterPro" id="IPR011010">
    <property type="entry name" value="DNA_brk_join_enz"/>
</dbReference>
<dbReference type="InterPro" id="IPR044068">
    <property type="entry name" value="CB"/>
</dbReference>
<evidence type="ECO:0000313" key="9">
    <source>
        <dbReference type="Proteomes" id="UP000030437"/>
    </source>
</evidence>
<keyword evidence="3 5" id="KW-0238">DNA-binding</keyword>
<evidence type="ECO:0000256" key="5">
    <source>
        <dbReference type="PROSITE-ProRule" id="PRU01248"/>
    </source>
</evidence>
<dbReference type="Gene3D" id="1.10.443.10">
    <property type="entry name" value="Intergrase catalytic core"/>
    <property type="match status" value="1"/>
</dbReference>
<dbReference type="GO" id="GO:0006310">
    <property type="term" value="P:DNA recombination"/>
    <property type="evidence" value="ECO:0007669"/>
    <property type="project" value="UniProtKB-KW"/>
</dbReference>
<dbReference type="Proteomes" id="UP000030437">
    <property type="component" value="Unassembled WGS sequence"/>
</dbReference>
<sequence>MRKISELTDDFHLTQKLEGRAVKYINLCERRLSNWSEYMKSVLGIENIEDVKASHIRSYIGYCQELGREKAITINGNLSTIRVFFKYLIDEEFIDELDDPTRRVKDLREDKRIITTFNDEEVRRILQYTPEATYSNIRDKCIIAFLFDTGIRVSELCGIKNEDIRVDSILIRGKGSKERLVYISKTMRKYMRKYEKAKAKKFDKPHFEEIEDYYFLDQSGWKMHRASINRILRNRCEPVNIRPEVRCSPHDCRHYFAQKQLRNGIDMYSLSRLLGHYDVSMTSKYLRGIEQRDILKIGRKYSPLNEMRL</sequence>
<dbReference type="GO" id="GO:0015074">
    <property type="term" value="P:DNA integration"/>
    <property type="evidence" value="ECO:0007669"/>
    <property type="project" value="UniProtKB-KW"/>
</dbReference>
<keyword evidence="4" id="KW-0233">DNA recombination</keyword>
<dbReference type="Pfam" id="PF02899">
    <property type="entry name" value="Phage_int_SAM_1"/>
    <property type="match status" value="1"/>
</dbReference>
<evidence type="ECO:0000256" key="2">
    <source>
        <dbReference type="ARBA" id="ARBA00022908"/>
    </source>
</evidence>
<dbReference type="SUPFAM" id="SSF56349">
    <property type="entry name" value="DNA breaking-rejoining enzymes"/>
    <property type="match status" value="1"/>
</dbReference>
<evidence type="ECO:0000259" key="7">
    <source>
        <dbReference type="PROSITE" id="PS51900"/>
    </source>
</evidence>
<evidence type="ECO:0000256" key="1">
    <source>
        <dbReference type="ARBA" id="ARBA00008857"/>
    </source>
</evidence>
<dbReference type="PROSITE" id="PS51900">
    <property type="entry name" value="CB"/>
    <property type="match status" value="1"/>
</dbReference>
<comment type="caution">
    <text evidence="8">The sequence shown here is derived from an EMBL/GenBank/DDBJ whole genome shotgun (WGS) entry which is preliminary data.</text>
</comment>
<evidence type="ECO:0000256" key="4">
    <source>
        <dbReference type="ARBA" id="ARBA00023172"/>
    </source>
</evidence>
<dbReference type="InterPro" id="IPR002104">
    <property type="entry name" value="Integrase_catalytic"/>
</dbReference>
<evidence type="ECO:0000313" key="8">
    <source>
        <dbReference type="EMBL" id="KGR87412.1"/>
    </source>
</evidence>
<dbReference type="EMBL" id="JPVP01000047">
    <property type="protein sequence ID" value="KGR87412.1"/>
    <property type="molecule type" value="Genomic_DNA"/>
</dbReference>
<dbReference type="eggNOG" id="COG4974">
    <property type="taxonomic scope" value="Bacteria"/>
</dbReference>
<gene>
    <name evidence="8" type="ORF">CD32_03705</name>
</gene>
<dbReference type="GO" id="GO:0003677">
    <property type="term" value="F:DNA binding"/>
    <property type="evidence" value="ECO:0007669"/>
    <property type="project" value="UniProtKB-UniRule"/>
</dbReference>
<comment type="similarity">
    <text evidence="1">Belongs to the 'phage' integrase family.</text>
</comment>
<dbReference type="AlphaFoldDB" id="A0A0A3JK92"/>
<name>A0A0A3JK92_9BACI</name>
<evidence type="ECO:0000259" key="6">
    <source>
        <dbReference type="PROSITE" id="PS51898"/>
    </source>
</evidence>
<dbReference type="OrthoDB" id="107900at2"/>
<accession>A0A0A3JK92</accession>